<proteinExistence type="predicted"/>
<comment type="caution">
    <text evidence="1">The sequence shown here is derived from an EMBL/GenBank/DDBJ whole genome shotgun (WGS) entry which is preliminary data.</text>
</comment>
<keyword evidence="2" id="KW-1185">Reference proteome</keyword>
<dbReference type="Proteomes" id="UP001283361">
    <property type="component" value="Unassembled WGS sequence"/>
</dbReference>
<dbReference type="AlphaFoldDB" id="A0AAE1E199"/>
<evidence type="ECO:0000313" key="1">
    <source>
        <dbReference type="EMBL" id="KAK3790589.1"/>
    </source>
</evidence>
<reference evidence="1" key="1">
    <citation type="journal article" date="2023" name="G3 (Bethesda)">
        <title>A reference genome for the long-term kleptoplast-retaining sea slug Elysia crispata morphotype clarki.</title>
        <authorList>
            <person name="Eastman K.E."/>
            <person name="Pendleton A.L."/>
            <person name="Shaikh M.A."/>
            <person name="Suttiyut T."/>
            <person name="Ogas R."/>
            <person name="Tomko P."/>
            <person name="Gavelis G."/>
            <person name="Widhalm J.R."/>
            <person name="Wisecaver J.H."/>
        </authorList>
    </citation>
    <scope>NUCLEOTIDE SEQUENCE</scope>
    <source>
        <strain evidence="1">ECLA1</strain>
    </source>
</reference>
<dbReference type="EMBL" id="JAWDGP010001536">
    <property type="protein sequence ID" value="KAK3790589.1"/>
    <property type="molecule type" value="Genomic_DNA"/>
</dbReference>
<sequence length="112" mass="12431">MTSAQTHSPSIDLDSYWTSVSVGDKIISGFYYGNRVRVGPCSWFPDSCFTFHASRLTPHASRLLLALLAKPLPPRSQPDPHGWSLDAHSLVTYAIHGMKGKLVNDNEENTNF</sequence>
<evidence type="ECO:0000313" key="2">
    <source>
        <dbReference type="Proteomes" id="UP001283361"/>
    </source>
</evidence>
<gene>
    <name evidence="1" type="ORF">RRG08_066300</name>
</gene>
<name>A0AAE1E199_9GAST</name>
<accession>A0AAE1E199</accession>
<organism evidence="1 2">
    <name type="scientific">Elysia crispata</name>
    <name type="common">lettuce slug</name>
    <dbReference type="NCBI Taxonomy" id="231223"/>
    <lineage>
        <taxon>Eukaryota</taxon>
        <taxon>Metazoa</taxon>
        <taxon>Spiralia</taxon>
        <taxon>Lophotrochozoa</taxon>
        <taxon>Mollusca</taxon>
        <taxon>Gastropoda</taxon>
        <taxon>Heterobranchia</taxon>
        <taxon>Euthyneura</taxon>
        <taxon>Panpulmonata</taxon>
        <taxon>Sacoglossa</taxon>
        <taxon>Placobranchoidea</taxon>
        <taxon>Plakobranchidae</taxon>
        <taxon>Elysia</taxon>
    </lineage>
</organism>
<protein>
    <submittedName>
        <fullName evidence="1">Uncharacterized protein</fullName>
    </submittedName>
</protein>